<accession>A0AA41ZED9</accession>
<protein>
    <submittedName>
        <fullName evidence="2">Malto-oligosyltrehalose synthase</fullName>
    </submittedName>
</protein>
<organism evidence="2 3">
    <name type="scientific">Larsenimonas rhizosphaerae</name>
    <dbReference type="NCBI Taxonomy" id="2944682"/>
    <lineage>
        <taxon>Bacteria</taxon>
        <taxon>Pseudomonadati</taxon>
        <taxon>Pseudomonadota</taxon>
        <taxon>Gammaproteobacteria</taxon>
        <taxon>Oceanospirillales</taxon>
        <taxon>Halomonadaceae</taxon>
        <taxon>Larsenimonas</taxon>
    </lineage>
</organism>
<gene>
    <name evidence="2" type="primary">treY</name>
    <name evidence="2" type="ORF">OQ287_01745</name>
</gene>
<dbReference type="SMART" id="SM00642">
    <property type="entry name" value="Aamy"/>
    <property type="match status" value="1"/>
</dbReference>
<dbReference type="InterPro" id="IPR017853">
    <property type="entry name" value="GH"/>
</dbReference>
<dbReference type="GO" id="GO:0047470">
    <property type="term" value="F:(1,4)-alpha-D-glucan 1-alpha-D-glucosylmutase activity"/>
    <property type="evidence" value="ECO:0007669"/>
    <property type="project" value="TreeGrafter"/>
</dbReference>
<feature type="domain" description="Glycosyl hydrolase family 13 catalytic" evidence="1">
    <location>
        <begin position="26"/>
        <end position="504"/>
    </location>
</feature>
<proteinExistence type="predicted"/>
<dbReference type="GO" id="GO:0030980">
    <property type="term" value="P:alpha-glucan catabolic process"/>
    <property type="evidence" value="ECO:0007669"/>
    <property type="project" value="TreeGrafter"/>
</dbReference>
<sequence length="962" mass="106823">MVDENTAYADNVVPGYPLRACYRLQFHADFTLDDACAQVEYLAALGVSHIYASPLWASRQGSTHGYDGIDPTRLDPEIGDEEALERLVERLRSFGMGLIVDFVPNHLAVGGSENHYWQDVLRWGQQSRFAPMFDIEWIGHGLPELEGKLLVPFLGRPYGEVLAEGELRLALDEDTGLFHIAYFEHCFPIDPRTCSMIFKEAGLDAVAHACEQIPHMVSLEAGAARAGSAVMEARHTEQGHQAIDALLASYQGQEADAHARLHLLLEQQNYRLAYWRTANDQLNWRRFFDITELGAVCVDNPTVFTLTHTYLLELVARGLVDGVRLDHVDGLADPAGYCRQLRQRLDEATARRPAQAIQGPLPILIEKILEADETLPTDWGISGTTGYEFMNAISLLQHDPEGEAALTALWQAHASDTMEFDDEVIKARREIMATALVTEFQRAVRALVGVAQCQPGTRDITIQALGRATRAVAAHFPVYRSYADDQGWPAAEVVMWEATLDEARSELAPPDHAALEYMAQWLGRQPPSDAPQIECDARMTAIIRFAQLTSPLAAKAVEDTAGYRRAVLISRNDVGFNGARMSAPVADFHAFNQHNARTFPHTLVTTATHDHKRGEDVRARLAVLSETGQGYRDLVTGWLSMSGDLQAQGRRLVEADEMMLYQIIVGAWPLSLTPDDQPGLNAFAERVANWQQKALREAKQRSHWLYPDEVYEAACRDYVMALLTTPAGAVLRGELASLVTAISTAGALNGLVQTLLRLTVPGVPDCYQGTERWDFSLVDPDNRRPVDYGLRRAQQHDARSVVELLPGWRDGRVKQAMIMDVLALRHRFSTLFAEGQYLPLEVTGSKRHHVVAFARQHQNQMIIVVTVRHMASMLKDATMPQVAPDAWGDTRLDLTSPGSAWSSWFTRKRVSSGGALSELLAELPFCILVREVRPDAQGEQAMAEEAVSDRALADLPATDSMH</sequence>
<dbReference type="InterPro" id="IPR013797">
    <property type="entry name" value="Maltooligo_trehalose_synth_4"/>
</dbReference>
<dbReference type="PANTHER" id="PTHR10357">
    <property type="entry name" value="ALPHA-AMYLASE FAMILY MEMBER"/>
    <property type="match status" value="1"/>
</dbReference>
<reference evidence="2" key="1">
    <citation type="submission" date="2022-11" db="EMBL/GenBank/DDBJ databases">
        <title>Larsenimonas rhizosphaerae sp. nov., isolated from a tidal mudflat.</title>
        <authorList>
            <person name="Lee S.D."/>
            <person name="Kim I.S."/>
        </authorList>
    </citation>
    <scope>NUCLEOTIDE SEQUENCE</scope>
    <source>
        <strain evidence="2">GH2-1</strain>
    </source>
</reference>
<evidence type="ECO:0000313" key="3">
    <source>
        <dbReference type="Proteomes" id="UP001165678"/>
    </source>
</evidence>
<dbReference type="EMBL" id="JAPIVE010000001">
    <property type="protein sequence ID" value="MCX2522955.1"/>
    <property type="molecule type" value="Genomic_DNA"/>
</dbReference>
<dbReference type="NCBIfam" id="TIGR02401">
    <property type="entry name" value="trehalose_TreY"/>
    <property type="match status" value="1"/>
</dbReference>
<dbReference type="InterPro" id="IPR012767">
    <property type="entry name" value="Trehalose_TreY"/>
</dbReference>
<dbReference type="PANTHER" id="PTHR10357:SF216">
    <property type="entry name" value="MALTOOLIGOSYL TREHALOSE SYNTHASE-RELATED"/>
    <property type="match status" value="1"/>
</dbReference>
<dbReference type="GO" id="GO:0005992">
    <property type="term" value="P:trehalose biosynthetic process"/>
    <property type="evidence" value="ECO:0007669"/>
    <property type="project" value="TreeGrafter"/>
</dbReference>
<dbReference type="InterPro" id="IPR006047">
    <property type="entry name" value="GH13_cat_dom"/>
</dbReference>
<dbReference type="Gene3D" id="3.30.1590.10">
    <property type="entry name" value="Maltooligosyl trehalose synthase, domain 2"/>
    <property type="match status" value="1"/>
</dbReference>
<keyword evidence="3" id="KW-1185">Reference proteome</keyword>
<dbReference type="Pfam" id="PF00128">
    <property type="entry name" value="Alpha-amylase"/>
    <property type="match status" value="1"/>
</dbReference>
<dbReference type="CDD" id="cd11336">
    <property type="entry name" value="AmyAc_MTSase"/>
    <property type="match status" value="1"/>
</dbReference>
<dbReference type="SUPFAM" id="SSF51445">
    <property type="entry name" value="(Trans)glycosidases"/>
    <property type="match status" value="1"/>
</dbReference>
<dbReference type="Proteomes" id="UP001165678">
    <property type="component" value="Unassembled WGS sequence"/>
</dbReference>
<evidence type="ECO:0000313" key="2">
    <source>
        <dbReference type="EMBL" id="MCX2522955.1"/>
    </source>
</evidence>
<dbReference type="AlphaFoldDB" id="A0AA41ZED9"/>
<name>A0AA41ZED9_9GAMM</name>
<dbReference type="Gene3D" id="1.10.10.470">
    <property type="entry name" value="Maltooligosyl trehalose synthase, domain 4"/>
    <property type="match status" value="1"/>
</dbReference>
<comment type="caution">
    <text evidence="2">The sequence shown here is derived from an EMBL/GenBank/DDBJ whole genome shotgun (WGS) entry which is preliminary data.</text>
</comment>
<dbReference type="RefSeq" id="WP_265895380.1">
    <property type="nucleotide sequence ID" value="NZ_JAPIVE010000001.1"/>
</dbReference>
<evidence type="ECO:0000259" key="1">
    <source>
        <dbReference type="SMART" id="SM00642"/>
    </source>
</evidence>
<dbReference type="Gene3D" id="3.20.20.80">
    <property type="entry name" value="Glycosidases"/>
    <property type="match status" value="3"/>
</dbReference>